<gene>
    <name evidence="1" type="ORF">HNQ75_000198</name>
</gene>
<name>A0A7W9YTT1_9HYPH</name>
<dbReference type="RefSeq" id="WP_077549492.1">
    <property type="nucleotide sequence ID" value="NZ_JACHEJ010000001.1"/>
</dbReference>
<dbReference type="SUPFAM" id="SSF49842">
    <property type="entry name" value="TNF-like"/>
    <property type="match status" value="1"/>
</dbReference>
<evidence type="ECO:0008006" key="3">
    <source>
        <dbReference type="Google" id="ProtNLM"/>
    </source>
</evidence>
<dbReference type="Gene3D" id="2.60.120.40">
    <property type="match status" value="1"/>
</dbReference>
<accession>A0A7W9YTT1</accession>
<dbReference type="AlphaFoldDB" id="A0A7W9YTT1"/>
<dbReference type="InterPro" id="IPR008983">
    <property type="entry name" value="Tumour_necrosis_fac-like_dom"/>
</dbReference>
<evidence type="ECO:0000313" key="1">
    <source>
        <dbReference type="EMBL" id="MBB6178255.1"/>
    </source>
</evidence>
<keyword evidence="2" id="KW-1185">Reference proteome</keyword>
<evidence type="ECO:0000313" key="2">
    <source>
        <dbReference type="Proteomes" id="UP000535501"/>
    </source>
</evidence>
<reference evidence="1 2" key="1">
    <citation type="submission" date="2020-08" db="EMBL/GenBank/DDBJ databases">
        <title>Genomic Encyclopedia of Type Strains, Phase IV (KMG-IV): sequencing the most valuable type-strain genomes for metagenomic binning, comparative biology and taxonomic classification.</title>
        <authorList>
            <person name="Goeker M."/>
        </authorList>
    </citation>
    <scope>NUCLEOTIDE SEQUENCE [LARGE SCALE GENOMIC DNA]</scope>
    <source>
        <strain evidence="1 2">DSM 102134</strain>
    </source>
</reference>
<organism evidence="1 2">
    <name type="scientific">Pseudorhizobium flavum</name>
    <dbReference type="NCBI Taxonomy" id="1335061"/>
    <lineage>
        <taxon>Bacteria</taxon>
        <taxon>Pseudomonadati</taxon>
        <taxon>Pseudomonadota</taxon>
        <taxon>Alphaproteobacteria</taxon>
        <taxon>Hyphomicrobiales</taxon>
        <taxon>Rhizobiaceae</taxon>
        <taxon>Rhizobium/Agrobacterium group</taxon>
        <taxon>Pseudorhizobium</taxon>
    </lineage>
</organism>
<dbReference type="InterPro" id="IPR021251">
    <property type="entry name" value="DUF2793"/>
</dbReference>
<proteinExistence type="predicted"/>
<sequence>MADRTSNLEMPFILPSQAQKHVTHNEALLVLDTMVQLTIAEDRADPPANPPGGTCFLVKEAASGEWSGKDGKIAAWQDGGWTFHQPLSGWRAWFATTGALKVFWEDEWRSVLPLSPRFEGIGINADSNATNRLVVASPASLFDHTGSGHQLKINKAAAGDTGSLLFQTAYTGYAELGLAGGNAFSIKVSDGNMWKTALAIDAGGRHTRPNQPAMRAYRTGTSMTPADGQQTGFTHFGVNRGGFELSGSTSGGGSAILVPASGIYLASLQVRTASSSGHVIAIAANGSASALQVAGASGSSGTLSASMIMELEAGDLLSLHHSGTATVLLGDGSTNLSLAML</sequence>
<dbReference type="Pfam" id="PF10983">
    <property type="entry name" value="DUF2793"/>
    <property type="match status" value="1"/>
</dbReference>
<comment type="caution">
    <text evidence="1">The sequence shown here is derived from an EMBL/GenBank/DDBJ whole genome shotgun (WGS) entry which is preliminary data.</text>
</comment>
<dbReference type="EMBL" id="JACHEJ010000001">
    <property type="protein sequence ID" value="MBB6178255.1"/>
    <property type="molecule type" value="Genomic_DNA"/>
</dbReference>
<dbReference type="Proteomes" id="UP000535501">
    <property type="component" value="Unassembled WGS sequence"/>
</dbReference>
<protein>
    <recommendedName>
        <fullName evidence="3">DUF2793 domain-containing protein</fullName>
    </recommendedName>
</protein>